<reference evidence="4" key="3">
    <citation type="submission" date="2019-04" db="EMBL/GenBank/DDBJ databases">
        <authorList>
            <person name="Howe K."/>
            <person name="Paulini M."/>
            <person name="Williams G."/>
        </authorList>
    </citation>
    <scope>NUCLEOTIDE SEQUENCE [LARGE SCALE GENOMIC DNA]</scope>
    <source>
        <strain evidence="4">FR3</strain>
    </source>
</reference>
<dbReference type="PANTHER" id="PTHR31278:SF2">
    <property type="entry name" value="SMALL RIBOSOMAL SUBUNIT PROTEIN MS37"/>
    <property type="match status" value="1"/>
</dbReference>
<evidence type="ECO:0000313" key="3">
    <source>
        <dbReference type="EMBL" id="CDP91425.1"/>
    </source>
</evidence>
<gene>
    <name evidence="3 7" type="ORF">Bm2338</name>
    <name evidence="4" type="ORF">BM_BM2338</name>
    <name evidence="3" type="ORF">BM_Bm2338</name>
</gene>
<dbReference type="PANTHER" id="PTHR31278">
    <property type="entry name" value="CHCHD1"/>
    <property type="match status" value="1"/>
</dbReference>
<dbReference type="RefSeq" id="XP_001902355.1">
    <property type="nucleotide sequence ID" value="XM_001902320.2"/>
</dbReference>
<evidence type="ECO:0000256" key="1">
    <source>
        <dbReference type="ARBA" id="ARBA00023157"/>
    </source>
</evidence>
<reference evidence="6" key="4">
    <citation type="submission" date="2022-04" db="UniProtKB">
        <authorList>
            <consortium name="WormBaseParasite"/>
        </authorList>
    </citation>
    <scope>IDENTIFICATION</scope>
</reference>
<dbReference type="WBParaSite" id="Bm2338a.1">
    <property type="protein sequence ID" value="Bm2338a.1"/>
    <property type="gene ID" value="WBGene00222599"/>
</dbReference>
<dbReference type="GO" id="GO:0003723">
    <property type="term" value="F:RNA binding"/>
    <property type="evidence" value="ECO:0007669"/>
    <property type="project" value="TreeGrafter"/>
</dbReference>
<dbReference type="EMBL" id="CAAKNF010000196">
    <property type="protein sequence ID" value="VIO87720.1"/>
    <property type="molecule type" value="Genomic_DNA"/>
</dbReference>
<dbReference type="GeneID" id="6105779"/>
<evidence type="ECO:0000313" key="6">
    <source>
        <dbReference type="WBParaSite" id="Bm2338a.1"/>
    </source>
</evidence>
<accession>A0A0J9XMY6</accession>
<reference evidence="3" key="2">
    <citation type="submission" date="2012-12" db="EMBL/GenBank/DDBJ databases">
        <authorList>
            <person name="Gao Y.W."/>
            <person name="Fan S.T."/>
            <person name="Sun H.T."/>
            <person name="Wang Z."/>
            <person name="Gao X.L."/>
            <person name="Li Y.G."/>
            <person name="Wang T.C."/>
            <person name="Zhang K."/>
            <person name="Xu W.W."/>
            <person name="Yu Z.J."/>
            <person name="Xia X.Z."/>
        </authorList>
    </citation>
    <scope>NUCLEOTIDE SEQUENCE</scope>
    <source>
        <strain evidence="3">FR3</strain>
    </source>
</reference>
<dbReference type="WormBase" id="Bm2338b">
    <property type="protein sequence ID" value="BM24135"/>
    <property type="gene ID" value="WBGene00222599"/>
</dbReference>
<evidence type="ECO:0000313" key="7">
    <source>
        <dbReference type="WormBase" id="Bm2338b"/>
    </source>
</evidence>
<sequence>MQFTGSLSKCHFKIPITTSLVKSDQLQFKEFLPLKSTNYVMSNYTKPRGETCTKELQALFDCLKKWEHDNLPCADFNRDYMDCVSRTYKANKELAEAAKKGVLDGSVDGRTTLTKYQINNLMAKYPQPQLGQYPYKALKRLPNQSYADDIFHRKKKYGKAN</sequence>
<reference evidence="3 5" key="1">
    <citation type="journal article" date="2007" name="Science">
        <title>Draft genome of the filarial nematode parasite Brugia malayi.</title>
        <authorList>
            <person name="Ghedin E."/>
            <person name="Wang S."/>
            <person name="Spiro D."/>
            <person name="Caler E."/>
            <person name="Zhao Q."/>
            <person name="Crabtree J."/>
            <person name="Allen J.E."/>
            <person name="Delcher A.L."/>
            <person name="Guiliano D.B."/>
            <person name="Miranda-Saavedra D."/>
            <person name="Angiuoli S.V."/>
            <person name="Creasy T."/>
            <person name="Amedeo P."/>
            <person name="Haas B."/>
            <person name="El-Sayed N.M."/>
            <person name="Wortman J.R."/>
            <person name="Feldblyum T."/>
            <person name="Tallon L."/>
            <person name="Schatz M."/>
            <person name="Shumway M."/>
            <person name="Koo H."/>
            <person name="Salzberg S.L."/>
            <person name="Schobel S."/>
            <person name="Pertea M."/>
            <person name="Pop M."/>
            <person name="White O."/>
            <person name="Barton G.J."/>
            <person name="Carlow C.K."/>
            <person name="Crawford M.J."/>
            <person name="Daub J."/>
            <person name="Dimmic M.W."/>
            <person name="Estes C.F."/>
            <person name="Foster J.M."/>
            <person name="Ganatra M."/>
            <person name="Gregory W.F."/>
            <person name="Johnson N.M."/>
            <person name="Jin J."/>
            <person name="Komuniecki R."/>
            <person name="Korf I."/>
            <person name="Kumar S."/>
            <person name="Laney S."/>
            <person name="Li B.W."/>
            <person name="Li W."/>
            <person name="Lindblom T.H."/>
            <person name="Lustigman S."/>
            <person name="Ma D."/>
            <person name="Maina C.V."/>
            <person name="Martin D.M."/>
            <person name="McCarter J.P."/>
            <person name="McReynolds L."/>
            <person name="Mitreva M."/>
            <person name="Nutman T.B."/>
            <person name="Parkinson J."/>
            <person name="Peregrin-Alvarez J.M."/>
            <person name="Poole C."/>
            <person name="Ren Q."/>
            <person name="Saunders L."/>
            <person name="Sluder A.E."/>
            <person name="Smith K."/>
            <person name="Stanke M."/>
            <person name="Unnasch T.R."/>
            <person name="Ware J."/>
            <person name="Wei A.D."/>
            <person name="Weil G."/>
            <person name="Williams D.J."/>
            <person name="Zhang Y."/>
            <person name="Williams S.A."/>
            <person name="Fraser-Liggett C."/>
            <person name="Slatko B."/>
            <person name="Blaxter M.L."/>
            <person name="Scott A.L."/>
        </authorList>
    </citation>
    <scope>NUCLEOTIDE SEQUENCE</scope>
    <source>
        <strain evidence="3 5">FR3</strain>
    </source>
</reference>
<dbReference type="KEGG" id="bmy:BM_BM2338"/>
<dbReference type="AlphaFoldDB" id="A0A0J9XMY6"/>
<protein>
    <submittedName>
        <fullName evidence="6">Bm2338, isoform a</fullName>
    </submittedName>
    <submittedName>
        <fullName evidence="3">Bm2338, isoform b</fullName>
    </submittedName>
    <submittedName>
        <fullName evidence="4">CHCH domain containing protein</fullName>
    </submittedName>
</protein>
<dbReference type="InterPro" id="IPR010625">
    <property type="entry name" value="CHCH"/>
</dbReference>
<evidence type="ECO:0000313" key="4">
    <source>
        <dbReference type="EMBL" id="VIO87720.1"/>
    </source>
</evidence>
<keyword evidence="1" id="KW-1015">Disulfide bond</keyword>
<organism evidence="3">
    <name type="scientific">Brugia malayi</name>
    <name type="common">Filarial nematode worm</name>
    <dbReference type="NCBI Taxonomy" id="6279"/>
    <lineage>
        <taxon>Eukaryota</taxon>
        <taxon>Metazoa</taxon>
        <taxon>Ecdysozoa</taxon>
        <taxon>Nematoda</taxon>
        <taxon>Chromadorea</taxon>
        <taxon>Rhabditida</taxon>
        <taxon>Spirurina</taxon>
        <taxon>Spiruromorpha</taxon>
        <taxon>Filarioidea</taxon>
        <taxon>Onchocercidae</taxon>
        <taxon>Brugia</taxon>
    </lineage>
</organism>
<dbReference type="OrthoDB" id="5825849at2759"/>
<feature type="domain" description="CHCH" evidence="2">
    <location>
        <begin position="52"/>
        <end position="86"/>
    </location>
</feature>
<dbReference type="InterPro" id="IPR033620">
    <property type="entry name" value="Ribosomal_mS37_met"/>
</dbReference>
<dbReference type="InterPro" id="IPR009069">
    <property type="entry name" value="Cys_alpha_HP_mot_SF"/>
</dbReference>
<dbReference type="PROSITE" id="PS51808">
    <property type="entry name" value="CHCH"/>
    <property type="match status" value="1"/>
</dbReference>
<evidence type="ECO:0000259" key="2">
    <source>
        <dbReference type="Pfam" id="PF06747"/>
    </source>
</evidence>
<dbReference type="OMA" id="MKRLPTQ"/>
<dbReference type="EMBL" id="LN856424">
    <property type="protein sequence ID" value="CDP91425.1"/>
    <property type="molecule type" value="Genomic_DNA"/>
</dbReference>
<proteinExistence type="predicted"/>
<evidence type="ECO:0000313" key="5">
    <source>
        <dbReference type="Proteomes" id="UP000006672"/>
    </source>
</evidence>
<dbReference type="Proteomes" id="UP000006672">
    <property type="component" value="Unassembled WGS sequence"/>
</dbReference>
<accession>A0A4E9EWC9</accession>
<dbReference type="GO" id="GO:0005654">
    <property type="term" value="C:nucleoplasm"/>
    <property type="evidence" value="ECO:0007669"/>
    <property type="project" value="TreeGrafter"/>
</dbReference>
<dbReference type="SUPFAM" id="SSF47072">
    <property type="entry name" value="Cysteine alpha-hairpin motif"/>
    <property type="match status" value="1"/>
</dbReference>
<dbReference type="GO" id="GO:0032543">
    <property type="term" value="P:mitochondrial translation"/>
    <property type="evidence" value="ECO:0007669"/>
    <property type="project" value="InterPro"/>
</dbReference>
<name>A0A0J9XMY6_BRUMA</name>
<dbReference type="CTD" id="6105779"/>
<dbReference type="GO" id="GO:0005761">
    <property type="term" value="C:mitochondrial ribosome"/>
    <property type="evidence" value="ECO:0007669"/>
    <property type="project" value="InterPro"/>
</dbReference>
<keyword evidence="5" id="KW-1185">Reference proteome</keyword>
<dbReference type="Pfam" id="PF06747">
    <property type="entry name" value="CHCH"/>
    <property type="match status" value="1"/>
</dbReference>